<gene>
    <name evidence="2" type="ORF">SMN809_LOCUS16756</name>
</gene>
<organism evidence="2 3">
    <name type="scientific">Rotaria magnacalcarata</name>
    <dbReference type="NCBI Taxonomy" id="392030"/>
    <lineage>
        <taxon>Eukaryota</taxon>
        <taxon>Metazoa</taxon>
        <taxon>Spiralia</taxon>
        <taxon>Gnathifera</taxon>
        <taxon>Rotifera</taxon>
        <taxon>Eurotatoria</taxon>
        <taxon>Bdelloidea</taxon>
        <taxon>Philodinida</taxon>
        <taxon>Philodinidae</taxon>
        <taxon>Rotaria</taxon>
    </lineage>
</organism>
<name>A0A8S2QEE9_9BILA</name>
<dbReference type="Proteomes" id="UP000676336">
    <property type="component" value="Unassembled WGS sequence"/>
</dbReference>
<feature type="domain" description="AP-3 complex subunit beta-1/2 C-terminal" evidence="1">
    <location>
        <begin position="15"/>
        <end position="94"/>
    </location>
</feature>
<evidence type="ECO:0000313" key="2">
    <source>
        <dbReference type="EMBL" id="CAF4089382.1"/>
    </source>
</evidence>
<reference evidence="2" key="1">
    <citation type="submission" date="2021-02" db="EMBL/GenBank/DDBJ databases">
        <authorList>
            <person name="Nowell W R."/>
        </authorList>
    </citation>
    <scope>NUCLEOTIDE SEQUENCE</scope>
</reference>
<dbReference type="EMBL" id="CAJOBI010007573">
    <property type="protein sequence ID" value="CAF4089382.1"/>
    <property type="molecule type" value="Genomic_DNA"/>
</dbReference>
<accession>A0A8S2QEE9</accession>
<evidence type="ECO:0000313" key="3">
    <source>
        <dbReference type="Proteomes" id="UP000676336"/>
    </source>
</evidence>
<proteinExistence type="predicted"/>
<protein>
    <recommendedName>
        <fullName evidence="1">AP-3 complex subunit beta-1/2 C-terminal domain-containing protein</fullName>
    </recommendedName>
</protein>
<comment type="caution">
    <text evidence="2">The sequence shown here is derived from an EMBL/GenBank/DDBJ whole genome shotgun (WGS) entry which is preliminary data.</text>
</comment>
<dbReference type="Pfam" id="PF24080">
    <property type="entry name" value="AP3B1_C_2"/>
    <property type="match status" value="1"/>
</dbReference>
<dbReference type="InterPro" id="IPR056314">
    <property type="entry name" value="AP3B1/2_C"/>
</dbReference>
<dbReference type="AlphaFoldDB" id="A0A8S2QEE9"/>
<sequence length="99" mass="10689">MNEINDSINLSETQMGKLNFTSIQAKVLQCAHVSSVPSGSGTSTTYRFSGQTISSKALVLISVQLNIPELTVNLTINSDRIVLATMLLKEIKQTFSTVA</sequence>
<evidence type="ECO:0000259" key="1">
    <source>
        <dbReference type="Pfam" id="PF24080"/>
    </source>
</evidence>